<evidence type="ECO:0000313" key="2">
    <source>
        <dbReference type="Proteomes" id="UP000215509"/>
    </source>
</evidence>
<accession>A0A229UTS5</accession>
<comment type="caution">
    <text evidence="1">The sequence shown here is derived from an EMBL/GenBank/DDBJ whole genome shotgun (WGS) entry which is preliminary data.</text>
</comment>
<name>A0A229UTS5_9BACL</name>
<dbReference type="EMBL" id="NMQW01000012">
    <property type="protein sequence ID" value="OXM86794.1"/>
    <property type="molecule type" value="Genomic_DNA"/>
</dbReference>
<dbReference type="AlphaFoldDB" id="A0A229UTS5"/>
<organism evidence="1 2">
    <name type="scientific">Paenibacillus rigui</name>
    <dbReference type="NCBI Taxonomy" id="554312"/>
    <lineage>
        <taxon>Bacteria</taxon>
        <taxon>Bacillati</taxon>
        <taxon>Bacillota</taxon>
        <taxon>Bacilli</taxon>
        <taxon>Bacillales</taxon>
        <taxon>Paenibacillaceae</taxon>
        <taxon>Paenibacillus</taxon>
    </lineage>
</organism>
<protein>
    <submittedName>
        <fullName evidence="1">DUF1292 domain-containing protein</fullName>
    </submittedName>
</protein>
<dbReference type="InterPro" id="IPR009711">
    <property type="entry name" value="UPF0473"/>
</dbReference>
<evidence type="ECO:0000313" key="1">
    <source>
        <dbReference type="EMBL" id="OXM86794.1"/>
    </source>
</evidence>
<dbReference type="Pfam" id="PF06949">
    <property type="entry name" value="DUF1292"/>
    <property type="match status" value="1"/>
</dbReference>
<keyword evidence="2" id="KW-1185">Reference proteome</keyword>
<sequence length="116" mass="13467">MKKNPDNPVQEAGSLYELKDMKPTNQLREAYGDDIILYDDREQSVVYKLLAEFQLGDQGYAVLQQERAKKDDEPEIYRVTPGEAGELELETIDDDDEWENVSELYDEMTFPQDDVL</sequence>
<proteinExistence type="predicted"/>
<dbReference type="Proteomes" id="UP000215509">
    <property type="component" value="Unassembled WGS sequence"/>
</dbReference>
<gene>
    <name evidence="1" type="ORF">CF651_08055</name>
</gene>
<dbReference type="OrthoDB" id="2990381at2"/>
<reference evidence="1 2" key="1">
    <citation type="submission" date="2017-07" db="EMBL/GenBank/DDBJ databases">
        <title>Genome sequencing and assembly of Paenibacillus rigui.</title>
        <authorList>
            <person name="Mayilraj S."/>
        </authorList>
    </citation>
    <scope>NUCLEOTIDE SEQUENCE [LARGE SCALE GENOMIC DNA]</scope>
    <source>
        <strain evidence="1 2">JCM 16352</strain>
    </source>
</reference>